<name>A0A7Y9K382_9SPHN</name>
<evidence type="ECO:0000313" key="3">
    <source>
        <dbReference type="EMBL" id="NYD91637.1"/>
    </source>
</evidence>
<keyword evidence="4" id="KW-1185">Reference proteome</keyword>
<dbReference type="RefSeq" id="WP_179510054.1">
    <property type="nucleotide sequence ID" value="NZ_JACCBY010000006.1"/>
</dbReference>
<dbReference type="Pfam" id="PF05065">
    <property type="entry name" value="Phage_capsid"/>
    <property type="match status" value="1"/>
</dbReference>
<evidence type="ECO:0000313" key="4">
    <source>
        <dbReference type="Proteomes" id="UP000517753"/>
    </source>
</evidence>
<reference evidence="3 4" key="1">
    <citation type="submission" date="2020-07" db="EMBL/GenBank/DDBJ databases">
        <authorList>
            <person name="Partida-Martinez L."/>
            <person name="Huntemann M."/>
            <person name="Clum A."/>
            <person name="Wang J."/>
            <person name="Palaniappan K."/>
            <person name="Ritter S."/>
            <person name="Chen I.-M."/>
            <person name="Stamatis D."/>
            <person name="Reddy T."/>
            <person name="O'Malley R."/>
            <person name="Daum C."/>
            <person name="Shapiro N."/>
            <person name="Ivanova N."/>
            <person name="Kyrpides N."/>
            <person name="Woyke T."/>
        </authorList>
    </citation>
    <scope>NUCLEOTIDE SEQUENCE [LARGE SCALE GENOMIC DNA]</scope>
    <source>
        <strain evidence="3 4">AS2.3</strain>
    </source>
</reference>
<proteinExistence type="predicted"/>
<evidence type="ECO:0000256" key="1">
    <source>
        <dbReference type="ARBA" id="ARBA00004328"/>
    </source>
</evidence>
<protein>
    <submittedName>
        <fullName evidence="3">HK97 family phage major capsid protein</fullName>
    </submittedName>
</protein>
<comment type="caution">
    <text evidence="3">The sequence shown here is derived from an EMBL/GenBank/DDBJ whole genome shotgun (WGS) entry which is preliminary data.</text>
</comment>
<evidence type="ECO:0000259" key="2">
    <source>
        <dbReference type="Pfam" id="PF05065"/>
    </source>
</evidence>
<feature type="domain" description="Phage capsid-like C-terminal" evidence="2">
    <location>
        <begin position="110"/>
        <end position="377"/>
    </location>
</feature>
<dbReference type="Gene3D" id="3.30.2320.10">
    <property type="entry name" value="hypothetical protein PF0899 domain"/>
    <property type="match status" value="1"/>
</dbReference>
<sequence length="383" mass="40331">MRRVSGEGFGVRASAGPQNIESMFNQINSLLHDGFSARDQQITNLADAVSAIQNQVNAGGHIVFGGSQPSWGDQVVNSEALSGLRAAAGKARAQIDLTPSNAITSVPGSGGALIAPDRADAVAMPRRRLTIRDLLGRGTTGSNMIEYPRQVVREVNAATVAEMALKPESSFGWELAQAKVQTIAHWVGASRQVLDDGGQLRTLIDGELRYGLALREEMQLLLGDGAGTNLLGLIPQATAYDATGEAAGASKFDVVLNAIAQAERADLPATGIVVNSTDWLRLQGLKDSEGRYIGSGPMGTAMATAWGLDVAPSASMPAGKFLVGNFANSATVYDRMTPVVLLSTEDRDNFVRNAVTILAEERIALAVRQPRALIYGDYSGAQG</sequence>
<dbReference type="NCBIfam" id="TIGR01554">
    <property type="entry name" value="major_cap_HK97"/>
    <property type="match status" value="1"/>
</dbReference>
<dbReference type="InterPro" id="IPR024455">
    <property type="entry name" value="Phage_capsid"/>
</dbReference>
<dbReference type="Proteomes" id="UP000517753">
    <property type="component" value="Unassembled WGS sequence"/>
</dbReference>
<dbReference type="AlphaFoldDB" id="A0A7Y9K382"/>
<accession>A0A7Y9K382</accession>
<gene>
    <name evidence="3" type="ORF">HD841_003453</name>
</gene>
<dbReference type="InterPro" id="IPR054612">
    <property type="entry name" value="Phage_capsid-like_C"/>
</dbReference>
<dbReference type="EMBL" id="JACCBY010000006">
    <property type="protein sequence ID" value="NYD91637.1"/>
    <property type="molecule type" value="Genomic_DNA"/>
</dbReference>
<comment type="subcellular location">
    <subcellularLocation>
        <location evidence="1">Virion</location>
    </subcellularLocation>
</comment>
<dbReference type="Gene3D" id="3.30.2400.10">
    <property type="entry name" value="Major capsid protein gp5"/>
    <property type="match status" value="1"/>
</dbReference>
<organism evidence="3 4">
    <name type="scientific">Sphingomonas melonis</name>
    <dbReference type="NCBI Taxonomy" id="152682"/>
    <lineage>
        <taxon>Bacteria</taxon>
        <taxon>Pseudomonadati</taxon>
        <taxon>Pseudomonadota</taxon>
        <taxon>Alphaproteobacteria</taxon>
        <taxon>Sphingomonadales</taxon>
        <taxon>Sphingomonadaceae</taxon>
        <taxon>Sphingomonas</taxon>
    </lineage>
</organism>
<dbReference type="SUPFAM" id="SSF56563">
    <property type="entry name" value="Major capsid protein gp5"/>
    <property type="match status" value="1"/>
</dbReference>
<reference evidence="3 4" key="2">
    <citation type="submission" date="2020-08" db="EMBL/GenBank/DDBJ databases">
        <title>The Agave Microbiome: Exploring the role of microbial communities in plant adaptations to desert environments.</title>
        <authorList>
            <person name="Partida-Martinez L.P."/>
        </authorList>
    </citation>
    <scope>NUCLEOTIDE SEQUENCE [LARGE SCALE GENOMIC DNA]</scope>
    <source>
        <strain evidence="3 4">AS2.3</strain>
    </source>
</reference>